<dbReference type="InterPro" id="IPR050351">
    <property type="entry name" value="BphY/WalK/GraS-like"/>
</dbReference>
<evidence type="ECO:0000259" key="9">
    <source>
        <dbReference type="PROSITE" id="PS50109"/>
    </source>
</evidence>
<comment type="subcellular location">
    <subcellularLocation>
        <location evidence="2">Membrane</location>
    </subcellularLocation>
</comment>
<evidence type="ECO:0000256" key="4">
    <source>
        <dbReference type="ARBA" id="ARBA00022553"/>
    </source>
</evidence>
<dbReference type="AlphaFoldDB" id="A0A1M6CGT9"/>
<dbReference type="RefSeq" id="WP_161947611.1">
    <property type="nucleotide sequence ID" value="NZ_FQZT01000001.1"/>
</dbReference>
<dbReference type="SMART" id="SM00388">
    <property type="entry name" value="HisKA"/>
    <property type="match status" value="1"/>
</dbReference>
<comment type="catalytic activity">
    <reaction evidence="1">
        <text>ATP + protein L-histidine = ADP + protein N-phospho-L-histidine.</text>
        <dbReference type="EC" id="2.7.13.3"/>
    </reaction>
</comment>
<dbReference type="Pfam" id="PF00672">
    <property type="entry name" value="HAMP"/>
    <property type="match status" value="1"/>
</dbReference>
<accession>A0A1M6CGT9</accession>
<reference evidence="11 12" key="1">
    <citation type="submission" date="2016-11" db="EMBL/GenBank/DDBJ databases">
        <authorList>
            <person name="Jaros S."/>
            <person name="Januszkiewicz K."/>
            <person name="Wedrychowicz H."/>
        </authorList>
    </citation>
    <scope>NUCLEOTIDE SEQUENCE [LARGE SCALE GENOMIC DNA]</scope>
    <source>
        <strain evidence="11 12">DSM 5091</strain>
    </source>
</reference>
<dbReference type="Pfam" id="PF00512">
    <property type="entry name" value="HisKA"/>
    <property type="match status" value="1"/>
</dbReference>
<evidence type="ECO:0000256" key="8">
    <source>
        <dbReference type="SAM" id="Phobius"/>
    </source>
</evidence>
<dbReference type="STRING" id="1122189.SAMN02745165_00524"/>
<feature type="domain" description="Histidine kinase" evidence="9">
    <location>
        <begin position="454"/>
        <end position="663"/>
    </location>
</feature>
<evidence type="ECO:0000256" key="6">
    <source>
        <dbReference type="ARBA" id="ARBA00022777"/>
    </source>
</evidence>
<dbReference type="SUPFAM" id="SSF55874">
    <property type="entry name" value="ATPase domain of HSP90 chaperone/DNA topoisomerase II/histidine kinase"/>
    <property type="match status" value="1"/>
</dbReference>
<dbReference type="InterPro" id="IPR005467">
    <property type="entry name" value="His_kinase_dom"/>
</dbReference>
<keyword evidence="7" id="KW-0175">Coiled coil</keyword>
<dbReference type="GO" id="GO:0000156">
    <property type="term" value="F:phosphorelay response regulator activity"/>
    <property type="evidence" value="ECO:0007669"/>
    <property type="project" value="TreeGrafter"/>
</dbReference>
<evidence type="ECO:0000256" key="7">
    <source>
        <dbReference type="SAM" id="Coils"/>
    </source>
</evidence>
<dbReference type="InterPro" id="IPR003594">
    <property type="entry name" value="HATPase_dom"/>
</dbReference>
<dbReference type="GO" id="GO:0030295">
    <property type="term" value="F:protein kinase activator activity"/>
    <property type="evidence" value="ECO:0007669"/>
    <property type="project" value="TreeGrafter"/>
</dbReference>
<dbReference type="PROSITE" id="PS50109">
    <property type="entry name" value="HIS_KIN"/>
    <property type="match status" value="1"/>
</dbReference>
<evidence type="ECO:0000313" key="11">
    <source>
        <dbReference type="EMBL" id="SHI60227.1"/>
    </source>
</evidence>
<dbReference type="CDD" id="cd06225">
    <property type="entry name" value="HAMP"/>
    <property type="match status" value="1"/>
</dbReference>
<feature type="coiled-coil region" evidence="7">
    <location>
        <begin position="427"/>
        <end position="454"/>
    </location>
</feature>
<dbReference type="InterPro" id="IPR036890">
    <property type="entry name" value="HATPase_C_sf"/>
</dbReference>
<dbReference type="EMBL" id="FQZT01000001">
    <property type="protein sequence ID" value="SHI60227.1"/>
    <property type="molecule type" value="Genomic_DNA"/>
</dbReference>
<keyword evidence="6" id="KW-0418">Kinase</keyword>
<feature type="domain" description="HAMP" evidence="10">
    <location>
        <begin position="369"/>
        <end position="421"/>
    </location>
</feature>
<dbReference type="PANTHER" id="PTHR42878:SF15">
    <property type="entry name" value="BACTERIOPHYTOCHROME"/>
    <property type="match status" value="1"/>
</dbReference>
<dbReference type="InterPro" id="IPR004358">
    <property type="entry name" value="Sig_transdc_His_kin-like_C"/>
</dbReference>
<dbReference type="PROSITE" id="PS50885">
    <property type="entry name" value="HAMP"/>
    <property type="match status" value="1"/>
</dbReference>
<organism evidence="11 12">
    <name type="scientific">Malonomonas rubra DSM 5091</name>
    <dbReference type="NCBI Taxonomy" id="1122189"/>
    <lineage>
        <taxon>Bacteria</taxon>
        <taxon>Pseudomonadati</taxon>
        <taxon>Thermodesulfobacteriota</taxon>
        <taxon>Desulfuromonadia</taxon>
        <taxon>Desulfuromonadales</taxon>
        <taxon>Geopsychrobacteraceae</taxon>
        <taxon>Malonomonas</taxon>
    </lineage>
</organism>
<dbReference type="InterPro" id="IPR036097">
    <property type="entry name" value="HisK_dim/P_sf"/>
</dbReference>
<dbReference type="GO" id="GO:0007234">
    <property type="term" value="P:osmosensory signaling via phosphorelay pathway"/>
    <property type="evidence" value="ECO:0007669"/>
    <property type="project" value="TreeGrafter"/>
</dbReference>
<dbReference type="InterPro" id="IPR003660">
    <property type="entry name" value="HAMP_dom"/>
</dbReference>
<dbReference type="PRINTS" id="PR00344">
    <property type="entry name" value="BCTRLSENSOR"/>
</dbReference>
<dbReference type="InterPro" id="IPR003661">
    <property type="entry name" value="HisK_dim/P_dom"/>
</dbReference>
<dbReference type="OrthoDB" id="5400848at2"/>
<dbReference type="EC" id="2.7.13.3" evidence="3"/>
<proteinExistence type="predicted"/>
<gene>
    <name evidence="11" type="ORF">SAMN02745165_00524</name>
</gene>
<protein>
    <recommendedName>
        <fullName evidence="3">histidine kinase</fullName>
        <ecNumber evidence="3">2.7.13.3</ecNumber>
    </recommendedName>
</protein>
<dbReference type="SUPFAM" id="SSF47384">
    <property type="entry name" value="Homodimeric domain of signal transducing histidine kinase"/>
    <property type="match status" value="1"/>
</dbReference>
<dbReference type="Gene3D" id="3.30.565.10">
    <property type="entry name" value="Histidine kinase-like ATPase, C-terminal domain"/>
    <property type="match status" value="1"/>
</dbReference>
<evidence type="ECO:0000256" key="1">
    <source>
        <dbReference type="ARBA" id="ARBA00000085"/>
    </source>
</evidence>
<keyword evidence="8" id="KW-0812">Transmembrane</keyword>
<name>A0A1M6CGT9_MALRU</name>
<evidence type="ECO:0000256" key="2">
    <source>
        <dbReference type="ARBA" id="ARBA00004370"/>
    </source>
</evidence>
<dbReference type="GO" id="GO:0000155">
    <property type="term" value="F:phosphorelay sensor kinase activity"/>
    <property type="evidence" value="ECO:0007669"/>
    <property type="project" value="InterPro"/>
</dbReference>
<dbReference type="Pfam" id="PF02518">
    <property type="entry name" value="HATPase_c"/>
    <property type="match status" value="1"/>
</dbReference>
<keyword evidence="4" id="KW-0597">Phosphoprotein</keyword>
<sequence length="663" mass="74025">MSLKLKMILILSLISVVLGTAVWHEMSSAFRVEKKVNLFVPATGYLLGIAEVNTGLARQAKEAFDYLVTGDLTDRQEFNQLTEEVERGFELWIDSAQTQKLLGVQGDLISAGEAEELRKIYFRWVDYVLGSFDLIDMGQRSLALKQFEYGSWALLEQEIFSSIDAAMQNGFNDVEDAYHELLLAIGNRVWKPGDNSEILDTTHAAIHNVIAGCRVNSTSSRQFSALATYLLTGNRQSLQRYEELKVEVRGAINDWFLAAFDQSLGSEPQLSMSVSSVSKIVTSLDDLMRAEDEAVRIRQEGMPRKALLMMVQGSLENPLGDHLPLLVFSTLKSGSEELLMLASRASRQGVILLSIAFLFLLLLILRMSQKILLSLQLLKDGMDAVSRGDLQQQVALEGNDELAQLARHFNQMSNNLLASRQEVDELNAGLEQRVAERTRELAKANQELDAFNSAVSHDLRNPLSLITGYAEMMLAEESPPEVQEEYLKAIIYAGEKMDNIIGTLMDLSRMSSADLERSRVDMSALAQDIFERFKQREPNRKVEVSLAGNLSVDADFDMMTIVLENLLGNAWKYTNQTQLASIELGAASDREKSYFYVRDNGAGFDMKNADMLFKPFKRLHTQSEFDGTGVGLATVQRIIQCHGGDIWAESEVGSGSTFYFSFG</sequence>
<dbReference type="SUPFAM" id="SSF158472">
    <property type="entry name" value="HAMP domain-like"/>
    <property type="match status" value="1"/>
</dbReference>
<dbReference type="Proteomes" id="UP000184171">
    <property type="component" value="Unassembled WGS sequence"/>
</dbReference>
<keyword evidence="12" id="KW-1185">Reference proteome</keyword>
<dbReference type="Gene3D" id="6.10.340.10">
    <property type="match status" value="1"/>
</dbReference>
<evidence type="ECO:0000259" key="10">
    <source>
        <dbReference type="PROSITE" id="PS50885"/>
    </source>
</evidence>
<keyword evidence="8" id="KW-1133">Transmembrane helix</keyword>
<evidence type="ECO:0000313" key="12">
    <source>
        <dbReference type="Proteomes" id="UP000184171"/>
    </source>
</evidence>
<keyword evidence="5" id="KW-0808">Transferase</keyword>
<evidence type="ECO:0000256" key="3">
    <source>
        <dbReference type="ARBA" id="ARBA00012438"/>
    </source>
</evidence>
<dbReference type="FunFam" id="3.30.565.10:FF:000006">
    <property type="entry name" value="Sensor histidine kinase WalK"/>
    <property type="match status" value="1"/>
</dbReference>
<dbReference type="PANTHER" id="PTHR42878">
    <property type="entry name" value="TWO-COMPONENT HISTIDINE KINASE"/>
    <property type="match status" value="1"/>
</dbReference>
<dbReference type="CDD" id="cd00082">
    <property type="entry name" value="HisKA"/>
    <property type="match status" value="1"/>
</dbReference>
<feature type="transmembrane region" description="Helical" evidence="8">
    <location>
        <begin position="349"/>
        <end position="365"/>
    </location>
</feature>
<dbReference type="SMART" id="SM00387">
    <property type="entry name" value="HATPase_c"/>
    <property type="match status" value="1"/>
</dbReference>
<evidence type="ECO:0000256" key="5">
    <source>
        <dbReference type="ARBA" id="ARBA00022679"/>
    </source>
</evidence>
<dbReference type="GO" id="GO:0016020">
    <property type="term" value="C:membrane"/>
    <property type="evidence" value="ECO:0007669"/>
    <property type="project" value="UniProtKB-SubCell"/>
</dbReference>
<dbReference type="SMART" id="SM00304">
    <property type="entry name" value="HAMP"/>
    <property type="match status" value="1"/>
</dbReference>
<keyword evidence="8" id="KW-0472">Membrane</keyword>
<dbReference type="Gene3D" id="1.10.287.130">
    <property type="match status" value="1"/>
</dbReference>